<evidence type="ECO:0000259" key="1">
    <source>
        <dbReference type="Pfam" id="PF04536"/>
    </source>
</evidence>
<comment type="caution">
    <text evidence="2">The sequence shown here is derived from an EMBL/GenBank/DDBJ whole genome shotgun (WGS) entry which is preliminary data.</text>
</comment>
<dbReference type="Gene3D" id="3.10.310.50">
    <property type="match status" value="1"/>
</dbReference>
<evidence type="ECO:0000313" key="2">
    <source>
        <dbReference type="EMBL" id="MDG4945313.1"/>
    </source>
</evidence>
<dbReference type="RefSeq" id="WP_304419972.1">
    <property type="nucleotide sequence ID" value="NZ_JANCMU010000001.1"/>
</dbReference>
<gene>
    <name evidence="2" type="ORF">NMK71_02710</name>
</gene>
<accession>A0A9X4RTR5</accession>
<dbReference type="AlphaFoldDB" id="A0A9X4RTR5"/>
<name>A0A9X4RTR5_9FLAO</name>
<protein>
    <submittedName>
        <fullName evidence="2">TPM domain-containing protein</fullName>
    </submittedName>
</protein>
<sequence length="146" mass="16574">MSENIASYFNKAEENRIIDAIQAAEAQTSGELRVHVSHKKDADALKTTQELFNELRMFNTRHRNGVLIHISIASKAFAIYGDKGINKVVPNNFWETTRNIIQEHFVKGNMVEGICAGIESVGEQLKEHFPRQTDDINELPDEVTYD</sequence>
<proteinExistence type="predicted"/>
<keyword evidence="3" id="KW-1185">Reference proteome</keyword>
<organism evidence="2 3">
    <name type="scientific">Profundicola chukchiensis</name>
    <dbReference type="NCBI Taxonomy" id="2961959"/>
    <lineage>
        <taxon>Bacteria</taxon>
        <taxon>Pseudomonadati</taxon>
        <taxon>Bacteroidota</taxon>
        <taxon>Flavobacteriia</taxon>
        <taxon>Flavobacteriales</taxon>
        <taxon>Weeksellaceae</taxon>
        <taxon>Profundicola</taxon>
    </lineage>
</organism>
<dbReference type="Pfam" id="PF04536">
    <property type="entry name" value="TPM_phosphatase"/>
    <property type="match status" value="1"/>
</dbReference>
<evidence type="ECO:0000313" key="3">
    <source>
        <dbReference type="Proteomes" id="UP001152599"/>
    </source>
</evidence>
<reference evidence="2" key="1">
    <citation type="submission" date="2022-07" db="EMBL/GenBank/DDBJ databases">
        <title>Description and genome-wide analysis of Profundicola chukchiensis gen. nov., sp. nov., marine bacteria isolated from bottom sediments of the Chukchi Sea.</title>
        <authorList>
            <person name="Romanenko L."/>
            <person name="Otstavnykh N."/>
            <person name="Kurilenko V."/>
            <person name="Eremeev V."/>
            <person name="Velansky P."/>
            <person name="Mikhailov V."/>
            <person name="Isaeva M."/>
        </authorList>
    </citation>
    <scope>NUCLEOTIDE SEQUENCE</scope>
    <source>
        <strain evidence="2">KMM 9713</strain>
    </source>
</reference>
<feature type="domain" description="TPM" evidence="1">
    <location>
        <begin position="6"/>
        <end position="123"/>
    </location>
</feature>
<dbReference type="Proteomes" id="UP001152599">
    <property type="component" value="Unassembled WGS sequence"/>
</dbReference>
<dbReference type="EMBL" id="JANCMU010000001">
    <property type="protein sequence ID" value="MDG4945313.1"/>
    <property type="molecule type" value="Genomic_DNA"/>
</dbReference>
<dbReference type="PANTHER" id="PTHR30373">
    <property type="entry name" value="UPF0603 PROTEIN YGCG"/>
    <property type="match status" value="1"/>
</dbReference>
<dbReference type="PANTHER" id="PTHR30373:SF8">
    <property type="entry name" value="BLL7265 PROTEIN"/>
    <property type="match status" value="1"/>
</dbReference>
<dbReference type="InterPro" id="IPR007621">
    <property type="entry name" value="TPM_dom"/>
</dbReference>